<evidence type="ECO:0000313" key="4">
    <source>
        <dbReference type="EMBL" id="SMX42847.1"/>
    </source>
</evidence>
<evidence type="ECO:0000259" key="3">
    <source>
        <dbReference type="Pfam" id="PF02709"/>
    </source>
</evidence>
<proteinExistence type="predicted"/>
<dbReference type="Proteomes" id="UP000202922">
    <property type="component" value="Unassembled WGS sequence"/>
</dbReference>
<feature type="domain" description="Galactosyltransferase C-terminal" evidence="3">
    <location>
        <begin position="180"/>
        <end position="238"/>
    </location>
</feature>
<accession>A0A238KJL3</accession>
<dbReference type="InterPro" id="IPR029044">
    <property type="entry name" value="Nucleotide-diphossugar_trans"/>
</dbReference>
<gene>
    <name evidence="4" type="primary">kfoC</name>
    <name evidence="4" type="ORF">COL8621_02097</name>
</gene>
<dbReference type="GO" id="GO:0016740">
    <property type="term" value="F:transferase activity"/>
    <property type="evidence" value="ECO:0007669"/>
    <property type="project" value="UniProtKB-KW"/>
</dbReference>
<dbReference type="EMBL" id="FXYE01000002">
    <property type="protein sequence ID" value="SMX42847.1"/>
    <property type="molecule type" value="Genomic_DNA"/>
</dbReference>
<name>A0A238KJL3_9RHOB</name>
<feature type="domain" description="Glycosyltransferase 2-like" evidence="2">
    <location>
        <begin position="5"/>
        <end position="119"/>
    </location>
</feature>
<dbReference type="InterPro" id="IPR050834">
    <property type="entry name" value="Glycosyltransf_2"/>
</dbReference>
<evidence type="ECO:0000313" key="5">
    <source>
        <dbReference type="Proteomes" id="UP000202922"/>
    </source>
</evidence>
<dbReference type="Pfam" id="PF02709">
    <property type="entry name" value="Glyco_transf_7C"/>
    <property type="match status" value="1"/>
</dbReference>
<protein>
    <submittedName>
        <fullName evidence="4">Chondroitin synthase</fullName>
    </submittedName>
</protein>
<dbReference type="SUPFAM" id="SSF53448">
    <property type="entry name" value="Nucleotide-diphospho-sugar transferases"/>
    <property type="match status" value="1"/>
</dbReference>
<evidence type="ECO:0000256" key="1">
    <source>
        <dbReference type="ARBA" id="ARBA00022679"/>
    </source>
</evidence>
<dbReference type="PANTHER" id="PTHR43685:SF3">
    <property type="entry name" value="SLR2126 PROTEIN"/>
    <property type="match status" value="1"/>
</dbReference>
<keyword evidence="1" id="KW-0808">Transferase</keyword>
<dbReference type="InterPro" id="IPR027791">
    <property type="entry name" value="Galactosyl_T_C"/>
</dbReference>
<dbReference type="Pfam" id="PF00535">
    <property type="entry name" value="Glycos_transf_2"/>
    <property type="match status" value="1"/>
</dbReference>
<dbReference type="RefSeq" id="WP_093967292.1">
    <property type="nucleotide sequence ID" value="NZ_FXYE01000002.1"/>
</dbReference>
<keyword evidence="5" id="KW-1185">Reference proteome</keyword>
<sequence length="277" mass="30671">MKSELIISTYNSPRALVLTLLSVTKQRVQPDSVCIADDGSGQETRDAIADFQARFPSLPIRHVWHPDNGFEKNVILNQAVATSDADYLIFIDGDCLIDPVFVARHLEVARPDRFCSGSLIRLDDPTTQAVTEDDVLEGRVFDIAWLKKTGTLRRFTTWLKAGALPKPVLAALEHIYPVGRNWCGGNGSAFRDAIIKVNGLDEDMKYGGGDKEFGIRLANSGVKGRHLRFTAPLVHLDHPRGYKDPEKIKAHRLKIDHARKTGKIWAEAGISGHQVSA</sequence>
<dbReference type="PANTHER" id="PTHR43685">
    <property type="entry name" value="GLYCOSYLTRANSFERASE"/>
    <property type="match status" value="1"/>
</dbReference>
<dbReference type="AlphaFoldDB" id="A0A238KJL3"/>
<dbReference type="InterPro" id="IPR001173">
    <property type="entry name" value="Glyco_trans_2-like"/>
</dbReference>
<dbReference type="Gene3D" id="3.90.550.10">
    <property type="entry name" value="Spore Coat Polysaccharide Biosynthesis Protein SpsA, Chain A"/>
    <property type="match status" value="1"/>
</dbReference>
<evidence type="ECO:0000259" key="2">
    <source>
        <dbReference type="Pfam" id="PF00535"/>
    </source>
</evidence>
<reference evidence="5" key="1">
    <citation type="submission" date="2017-05" db="EMBL/GenBank/DDBJ databases">
        <authorList>
            <person name="Rodrigo-Torres L."/>
            <person name="Arahal R. D."/>
            <person name="Lucena T."/>
        </authorList>
    </citation>
    <scope>NUCLEOTIDE SEQUENCE [LARGE SCALE GENOMIC DNA]</scope>
    <source>
        <strain evidence="5">CECT 8621</strain>
    </source>
</reference>
<dbReference type="OrthoDB" id="7265025at2"/>
<organism evidence="4 5">
    <name type="scientific">Actibacterium lipolyticum</name>
    <dbReference type="NCBI Taxonomy" id="1524263"/>
    <lineage>
        <taxon>Bacteria</taxon>
        <taxon>Pseudomonadati</taxon>
        <taxon>Pseudomonadota</taxon>
        <taxon>Alphaproteobacteria</taxon>
        <taxon>Rhodobacterales</taxon>
        <taxon>Roseobacteraceae</taxon>
        <taxon>Actibacterium</taxon>
    </lineage>
</organism>